<dbReference type="AlphaFoldDB" id="A0A3S3B3S7"/>
<protein>
    <submittedName>
        <fullName evidence="1">Uncharacterized protein</fullName>
    </submittedName>
</protein>
<dbReference type="EMBL" id="RKLN01000004">
    <property type="protein sequence ID" value="RVW02443.1"/>
    <property type="molecule type" value="Genomic_DNA"/>
</dbReference>
<accession>A0A3S3B3S7</accession>
<dbReference type="Proteomes" id="UP000284333">
    <property type="component" value="Unassembled WGS sequence"/>
</dbReference>
<keyword evidence="2" id="KW-1185">Reference proteome</keyword>
<evidence type="ECO:0000313" key="1">
    <source>
        <dbReference type="EMBL" id="RVW02443.1"/>
    </source>
</evidence>
<organism evidence="1 2">
    <name type="scientific">Rhodococcus spongiicola</name>
    <dbReference type="NCBI Taxonomy" id="2487352"/>
    <lineage>
        <taxon>Bacteria</taxon>
        <taxon>Bacillati</taxon>
        <taxon>Actinomycetota</taxon>
        <taxon>Actinomycetes</taxon>
        <taxon>Mycobacteriales</taxon>
        <taxon>Nocardiaceae</taxon>
        <taxon>Rhodococcus</taxon>
    </lineage>
</organism>
<evidence type="ECO:0000313" key="2">
    <source>
        <dbReference type="Proteomes" id="UP000284333"/>
    </source>
</evidence>
<dbReference type="OrthoDB" id="4457881at2"/>
<comment type="caution">
    <text evidence="1">The sequence shown here is derived from an EMBL/GenBank/DDBJ whole genome shotgun (WGS) entry which is preliminary data.</text>
</comment>
<gene>
    <name evidence="1" type="ORF">EF834_12755</name>
</gene>
<sequence>MTDTSPRRVSYEARILLVPLGSSGLSTVEQMASAGLTGVRVVTEQGSSTVAVRAIDATDESTESLDDLVAASDMVILIGSRLPEVPVRFASAMADSARRSGNLLAGVLVDQQDWESSLGAEALAVLRMELDILVSISQVSMATAFIDVLKGGYRTEKRYAPLITAGGN</sequence>
<proteinExistence type="predicted"/>
<reference evidence="1 2" key="1">
    <citation type="submission" date="2018-11" db="EMBL/GenBank/DDBJ databases">
        <title>Rhodococcus spongicola sp. nov. and Rhodococcus xishaensis sp. nov. from marine sponges.</title>
        <authorList>
            <person name="Li L."/>
            <person name="Lin H.W."/>
        </authorList>
    </citation>
    <scope>NUCLEOTIDE SEQUENCE [LARGE SCALE GENOMIC DNA]</scope>
    <source>
        <strain evidence="1 2">LHW50502</strain>
    </source>
</reference>
<name>A0A3S3B3S7_9NOCA</name>